<organism evidence="1 2">
    <name type="scientific">Streptococcus suis D12</name>
    <dbReference type="NCBI Taxonomy" id="1004952"/>
    <lineage>
        <taxon>Bacteria</taxon>
        <taxon>Bacillati</taxon>
        <taxon>Bacillota</taxon>
        <taxon>Bacilli</taxon>
        <taxon>Lactobacillales</taxon>
        <taxon>Streptococcaceae</taxon>
        <taxon>Streptococcus</taxon>
    </lineage>
</organism>
<proteinExistence type="predicted"/>
<gene>
    <name evidence="1" type="ORF">SSUD12_0319</name>
</gene>
<dbReference type="EMBL" id="CP002644">
    <property type="protein sequence ID" value="AER18656.1"/>
    <property type="molecule type" value="Genomic_DNA"/>
</dbReference>
<protein>
    <submittedName>
        <fullName evidence="1">Uncharacterized protein</fullName>
    </submittedName>
</protein>
<dbReference type="KEGG" id="ssk:SSUD12_0319"/>
<sequence>MSWRICRENNWSYIIRIRDGNNSLKRIFLSLILLVFDEAIEPKLLSQTNQ</sequence>
<dbReference type="HOGENOM" id="CLU_3123414_0_0_9"/>
<reference evidence="1 2" key="1">
    <citation type="journal article" date="2011" name="BMC Genomics">
        <title>Comparative Genomic Analysis of Streptococcus suis reveals significant genomic diversity among different serotypes.</title>
        <authorList>
            <person name="Zhang A."/>
            <person name="Yang M."/>
            <person name="Hu P."/>
            <person name="Wu J."/>
            <person name="Chen B."/>
            <person name="Hua Y."/>
            <person name="Yu J."/>
            <person name="Chen H."/>
            <person name="Xiao J."/>
            <person name="Jin M."/>
        </authorList>
    </citation>
    <scope>NUCLEOTIDE SEQUENCE [LARGE SCALE GENOMIC DNA]</scope>
    <source>
        <strain evidence="1">D12</strain>
    </source>
</reference>
<evidence type="ECO:0000313" key="1">
    <source>
        <dbReference type="EMBL" id="AER18656.1"/>
    </source>
</evidence>
<evidence type="ECO:0000313" key="2">
    <source>
        <dbReference type="Proteomes" id="UP000008845"/>
    </source>
</evidence>
<name>G7SDG6_STRSU</name>
<dbReference type="Proteomes" id="UP000008845">
    <property type="component" value="Chromosome"/>
</dbReference>
<accession>G7SDG6</accession>
<dbReference type="AlphaFoldDB" id="G7SDG6"/>